<evidence type="ECO:0000313" key="2">
    <source>
        <dbReference type="EMBL" id="PYE02513.1"/>
    </source>
</evidence>
<comment type="caution">
    <text evidence="2">The sequence shown here is derived from an EMBL/GenBank/DDBJ whole genome shotgun (WGS) entry which is preliminary data.</text>
</comment>
<dbReference type="OrthoDB" id="9809746at2"/>
<dbReference type="Pfam" id="PF00578">
    <property type="entry name" value="AhpC-TSA"/>
    <property type="match status" value="1"/>
</dbReference>
<dbReference type="PANTHER" id="PTHR43640">
    <property type="entry name" value="OS07G0260300 PROTEIN"/>
    <property type="match status" value="1"/>
</dbReference>
<dbReference type="PANTHER" id="PTHR43640:SF1">
    <property type="entry name" value="THIOREDOXIN-DEPENDENT PEROXIREDOXIN"/>
    <property type="match status" value="1"/>
</dbReference>
<evidence type="ECO:0000259" key="1">
    <source>
        <dbReference type="PROSITE" id="PS51352"/>
    </source>
</evidence>
<dbReference type="InterPro" id="IPR047262">
    <property type="entry name" value="PRX-like1"/>
</dbReference>
<dbReference type="Gene3D" id="3.40.30.10">
    <property type="entry name" value="Glutaredoxin"/>
    <property type="match status" value="1"/>
</dbReference>
<gene>
    <name evidence="2" type="ORF">DNJ73_01735</name>
</gene>
<accession>A0A318RET2</accession>
<dbReference type="InterPro" id="IPR036249">
    <property type="entry name" value="Thioredoxin-like_sf"/>
</dbReference>
<proteinExistence type="predicted"/>
<dbReference type="EMBL" id="QJUE01000002">
    <property type="protein sequence ID" value="PYE02513.1"/>
    <property type="molecule type" value="Genomic_DNA"/>
</dbReference>
<dbReference type="AlphaFoldDB" id="A0A318RET2"/>
<dbReference type="InterPro" id="IPR000866">
    <property type="entry name" value="AhpC/TSA"/>
</dbReference>
<dbReference type="PROSITE" id="PS51352">
    <property type="entry name" value="THIOREDOXIN_2"/>
    <property type="match status" value="1"/>
</dbReference>
<sequence length="206" mass="22929">MVRTASTMLPLGTPLPDFELGVVSGLNLYPNDSLKDLSQIRSFDLIKRPLFLMVICAHCPFVKHVESGITTLFNSFGEHVQFLAISSNSVITHPQDSPEFLASQANKLGWKFPYLYDADQKLAKALKAACTPDFYIFWPSPDGESKLRYRGQMDGSRPGNEIPVSGDDIRLALRSLLKGEDISANQKPSIGCNIKWHPGMEPEWFG</sequence>
<dbReference type="InterPro" id="IPR013766">
    <property type="entry name" value="Thioredoxin_domain"/>
</dbReference>
<protein>
    <submittedName>
        <fullName evidence="2">Thioredoxin family protein</fullName>
    </submittedName>
</protein>
<name>A0A318RET2_PROMR</name>
<dbReference type="Proteomes" id="UP000247807">
    <property type="component" value="Unassembled WGS sequence"/>
</dbReference>
<organism evidence="2 3">
    <name type="scientific">Prochlorococcus marinus XMU1408</name>
    <dbReference type="NCBI Taxonomy" id="2213228"/>
    <lineage>
        <taxon>Bacteria</taxon>
        <taxon>Bacillati</taxon>
        <taxon>Cyanobacteriota</taxon>
        <taxon>Cyanophyceae</taxon>
        <taxon>Synechococcales</taxon>
        <taxon>Prochlorococcaceae</taxon>
        <taxon>Prochlorococcus</taxon>
    </lineage>
</organism>
<dbReference type="GO" id="GO:0016209">
    <property type="term" value="F:antioxidant activity"/>
    <property type="evidence" value="ECO:0007669"/>
    <property type="project" value="InterPro"/>
</dbReference>
<feature type="domain" description="Thioredoxin" evidence="1">
    <location>
        <begin position="9"/>
        <end position="178"/>
    </location>
</feature>
<dbReference type="GO" id="GO:0016491">
    <property type="term" value="F:oxidoreductase activity"/>
    <property type="evidence" value="ECO:0007669"/>
    <property type="project" value="InterPro"/>
</dbReference>
<dbReference type="RefSeq" id="WP_158466010.1">
    <property type="nucleotide sequence ID" value="NZ_QJUE01000002.1"/>
</dbReference>
<evidence type="ECO:0000313" key="3">
    <source>
        <dbReference type="Proteomes" id="UP000247807"/>
    </source>
</evidence>
<reference evidence="2 3" key="1">
    <citation type="journal article" date="2018" name="Appl. Environ. Microbiol.">
        <title>Genome rearrangement shapes Prochlorococcus ecological adaptation.</title>
        <authorList>
            <person name="Yan W."/>
            <person name="Wei S."/>
            <person name="Wang Q."/>
            <person name="Xiao X."/>
            <person name="Zeng Q."/>
            <person name="Jiao N."/>
            <person name="Zhang R."/>
        </authorList>
    </citation>
    <scope>NUCLEOTIDE SEQUENCE [LARGE SCALE GENOMIC DNA]</scope>
    <source>
        <strain evidence="2 3">XMU1408</strain>
    </source>
</reference>
<dbReference type="CDD" id="cd02969">
    <property type="entry name" value="PRX_like1"/>
    <property type="match status" value="1"/>
</dbReference>
<dbReference type="SUPFAM" id="SSF52833">
    <property type="entry name" value="Thioredoxin-like"/>
    <property type="match status" value="1"/>
</dbReference>